<dbReference type="InterPro" id="IPR011074">
    <property type="entry name" value="CRAL/TRIO_N_dom"/>
</dbReference>
<dbReference type="PANTHER" id="PTHR10174">
    <property type="entry name" value="ALPHA-TOCOPHEROL TRANSFER PROTEIN-RELATED"/>
    <property type="match status" value="1"/>
</dbReference>
<dbReference type="Gene3D" id="3.40.525.10">
    <property type="entry name" value="CRAL-TRIO lipid binding domain"/>
    <property type="match status" value="1"/>
</dbReference>
<evidence type="ECO:0000259" key="1">
    <source>
        <dbReference type="PROSITE" id="PS50191"/>
    </source>
</evidence>
<dbReference type="PRINTS" id="PR00180">
    <property type="entry name" value="CRETINALDHBP"/>
</dbReference>
<dbReference type="SUPFAM" id="SSF46938">
    <property type="entry name" value="CRAL/TRIO N-terminal domain"/>
    <property type="match status" value="1"/>
</dbReference>
<name>V5H7R5_IXORI</name>
<dbReference type="PANTHER" id="PTHR10174:SF130">
    <property type="entry name" value="ALPHA-TOCOPHEROL TRANSFER PROTEIN-LIKE"/>
    <property type="match status" value="1"/>
</dbReference>
<dbReference type="GO" id="GO:0016020">
    <property type="term" value="C:membrane"/>
    <property type="evidence" value="ECO:0007669"/>
    <property type="project" value="TreeGrafter"/>
</dbReference>
<dbReference type="InterPro" id="IPR001251">
    <property type="entry name" value="CRAL-TRIO_dom"/>
</dbReference>
<protein>
    <submittedName>
        <fullName evidence="2">Putative tocopherol alpha transfer protein</fullName>
    </submittedName>
</protein>
<proteinExistence type="evidence at transcript level"/>
<dbReference type="EMBL" id="GANP01011364">
    <property type="protein sequence ID" value="JAB73104.1"/>
    <property type="molecule type" value="mRNA"/>
</dbReference>
<dbReference type="PROSITE" id="PS50191">
    <property type="entry name" value="CRAL_TRIO"/>
    <property type="match status" value="1"/>
</dbReference>
<dbReference type="InterPro" id="IPR036273">
    <property type="entry name" value="CRAL/TRIO_N_dom_sf"/>
</dbReference>
<feature type="domain" description="CRAL-TRIO" evidence="1">
    <location>
        <begin position="116"/>
        <end position="266"/>
    </location>
</feature>
<organism evidence="2">
    <name type="scientific">Ixodes ricinus</name>
    <name type="common">Common tick</name>
    <name type="synonym">Acarus ricinus</name>
    <dbReference type="NCBI Taxonomy" id="34613"/>
    <lineage>
        <taxon>Eukaryota</taxon>
        <taxon>Metazoa</taxon>
        <taxon>Ecdysozoa</taxon>
        <taxon>Arthropoda</taxon>
        <taxon>Chelicerata</taxon>
        <taxon>Arachnida</taxon>
        <taxon>Acari</taxon>
        <taxon>Parasitiformes</taxon>
        <taxon>Ixodida</taxon>
        <taxon>Ixodoidea</taxon>
        <taxon>Ixodidae</taxon>
        <taxon>Ixodinae</taxon>
        <taxon>Ixodes</taxon>
    </lineage>
</organism>
<dbReference type="SUPFAM" id="SSF52087">
    <property type="entry name" value="CRAL/TRIO domain"/>
    <property type="match status" value="1"/>
</dbReference>
<dbReference type="Gene3D" id="1.10.8.20">
    <property type="entry name" value="N-terminal domain of phosphatidylinositol transfer protein sec14p"/>
    <property type="match status" value="1"/>
</dbReference>
<dbReference type="SMART" id="SM00516">
    <property type="entry name" value="SEC14"/>
    <property type="match status" value="1"/>
</dbReference>
<dbReference type="CDD" id="cd00170">
    <property type="entry name" value="SEC14"/>
    <property type="match status" value="1"/>
</dbReference>
<sequence length="309" mass="35055">MSSDDEVEHVSDTLKTKIAPLPPELQRIAEIEFGETEDGLKEALTKLTQRLLGEPDLNARTDPEFLLRFLRVRKFKVNVALKTIKNYYRNRAAYASTFSGLTPSSVKQEAKCLHVVLPERDVRGRLVLLTRIGAWMPDTVSYEEFQQACVMCLDHMANDSSSQMAGISYVIDFGGYTTSKMFSCNISLMKRGLLYLQDSLPLRTKAIHVVRESYAFDLLFAVLRPFIKKKIRDRISCHGWSFENLHKQIAASALPEEYGGNGPAIDFKAFWKGLEQEEPLFIENNKYGYQMPDSGTPFPDDDHLANTTV</sequence>
<evidence type="ECO:0000313" key="2">
    <source>
        <dbReference type="EMBL" id="JAB73104.1"/>
    </source>
</evidence>
<accession>V5H7R5</accession>
<dbReference type="SMART" id="SM01100">
    <property type="entry name" value="CRAL_TRIO_N"/>
    <property type="match status" value="1"/>
</dbReference>
<reference evidence="2" key="1">
    <citation type="journal article" date="2015" name="Sci. Rep.">
        <title>Tissue- and time-dependent transcription in Ixodes ricinus salivary glands and midguts when blood feeding on the vertebrate host.</title>
        <authorList>
            <person name="Kotsyfakis M."/>
            <person name="Schwarz A."/>
            <person name="Erhart J."/>
            <person name="Ribeiro J.M."/>
        </authorList>
    </citation>
    <scope>NUCLEOTIDE SEQUENCE</scope>
    <source>
        <tissue evidence="2">Salivary gland and midgut</tissue>
    </source>
</reference>
<dbReference type="GO" id="GO:1902936">
    <property type="term" value="F:phosphatidylinositol bisphosphate binding"/>
    <property type="evidence" value="ECO:0007669"/>
    <property type="project" value="TreeGrafter"/>
</dbReference>
<dbReference type="InterPro" id="IPR036865">
    <property type="entry name" value="CRAL-TRIO_dom_sf"/>
</dbReference>
<dbReference type="AlphaFoldDB" id="V5H7R5"/>
<dbReference type="Gene3D" id="1.20.5.1200">
    <property type="entry name" value="Alpha-tocopherol transfer"/>
    <property type="match status" value="1"/>
</dbReference>
<dbReference type="Pfam" id="PF00650">
    <property type="entry name" value="CRAL_TRIO"/>
    <property type="match status" value="1"/>
</dbReference>